<comment type="caution">
    <text evidence="1">The sequence shown here is derived from an EMBL/GenBank/DDBJ whole genome shotgun (WGS) entry which is preliminary data.</text>
</comment>
<sequence length="81" mass="9145">MYVGEQWRNAGTPEQKLPLLKSALDKISEATNLRAVVELDFGDLIIKQMALMDEIASIESPDCFNNHKENISYTFPIFVKG</sequence>
<dbReference type="PATRIC" id="fig|401562.4.peg.1212"/>
<evidence type="ECO:0000313" key="2">
    <source>
        <dbReference type="Proteomes" id="UP000078529"/>
    </source>
</evidence>
<dbReference type="AlphaFoldDB" id="A0A175RSI3"/>
<name>A0A175RSI3_9HYPH</name>
<dbReference type="Proteomes" id="UP000078529">
    <property type="component" value="Unassembled WGS sequence"/>
</dbReference>
<dbReference type="EMBL" id="LDQA01000018">
    <property type="protein sequence ID" value="KTR06457.1"/>
    <property type="molecule type" value="Genomic_DNA"/>
</dbReference>
<reference evidence="1 2" key="1">
    <citation type="journal article" date="2016" name="Front. Microbiol.">
        <title>Genomic Resource of Rice Seed Associated Bacteria.</title>
        <authorList>
            <person name="Midha S."/>
            <person name="Bansal K."/>
            <person name="Sharma S."/>
            <person name="Kumar N."/>
            <person name="Patil P.P."/>
            <person name="Chaudhry V."/>
            <person name="Patil P.B."/>
        </authorList>
    </citation>
    <scope>NUCLEOTIDE SEQUENCE [LARGE SCALE GENOMIC DNA]</scope>
    <source>
        <strain evidence="1 2">NS365</strain>
    </source>
</reference>
<evidence type="ECO:0000313" key="1">
    <source>
        <dbReference type="EMBL" id="KTR06457.1"/>
    </source>
</evidence>
<proteinExistence type="predicted"/>
<protein>
    <submittedName>
        <fullName evidence="1">Uncharacterized protein</fullName>
    </submittedName>
</protein>
<accession>A0A175RSI3</accession>
<organism evidence="1 2">
    <name type="scientific">Aureimonas ureilytica</name>
    <dbReference type="NCBI Taxonomy" id="401562"/>
    <lineage>
        <taxon>Bacteria</taxon>
        <taxon>Pseudomonadati</taxon>
        <taxon>Pseudomonadota</taxon>
        <taxon>Alphaproteobacteria</taxon>
        <taxon>Hyphomicrobiales</taxon>
        <taxon>Aurantimonadaceae</taxon>
        <taxon>Aureimonas</taxon>
    </lineage>
</organism>
<gene>
    <name evidence="1" type="ORF">NS365_07460</name>
</gene>
<keyword evidence="2" id="KW-1185">Reference proteome</keyword>